<dbReference type="RefSeq" id="WP_205849825.1">
    <property type="nucleotide sequence ID" value="NZ_SZZH01000001.1"/>
</dbReference>
<sequence>MDLGLDEPGARERLFVVLEEIRQLGQQIDDVAADPEIWHRPGSKIGRLIADLPEPHVDVRRTMACAVSGLRGALDTVSTLITSGVPTSPESLAILCRTALLASCRLLVLVGPDDVEQARENTLRVMMQESRSLGHLYRRAAEFKRLRALVPPRQVIELHERRHAELQAEGKRAFTEIEMVELAADVVGDMMRAAGGEEEEHATTRSEHLVWIFNTYSGVSHAFAWPTMVAGTTNRLPGDFVADLGTTVAVAGMAVYAFLKAAEERGDDDVD</sequence>
<organism evidence="1 2">
    <name type="scientific">Nakamurella flava</name>
    <dbReference type="NCBI Taxonomy" id="2576308"/>
    <lineage>
        <taxon>Bacteria</taxon>
        <taxon>Bacillati</taxon>
        <taxon>Actinomycetota</taxon>
        <taxon>Actinomycetes</taxon>
        <taxon>Nakamurellales</taxon>
        <taxon>Nakamurellaceae</taxon>
        <taxon>Nakamurella</taxon>
    </lineage>
</organism>
<accession>A0A4U6QLC6</accession>
<evidence type="ECO:0000313" key="1">
    <source>
        <dbReference type="EMBL" id="TKV61324.1"/>
    </source>
</evidence>
<proteinExistence type="predicted"/>
<dbReference type="AlphaFoldDB" id="A0A4U6QLC6"/>
<evidence type="ECO:0000313" key="2">
    <source>
        <dbReference type="Proteomes" id="UP000306985"/>
    </source>
</evidence>
<comment type="caution">
    <text evidence="1">The sequence shown here is derived from an EMBL/GenBank/DDBJ whole genome shotgun (WGS) entry which is preliminary data.</text>
</comment>
<reference evidence="1 2" key="1">
    <citation type="submission" date="2019-05" db="EMBL/GenBank/DDBJ databases">
        <title>Nakamurella sp. N5BH11, whole genome shotgun sequence.</title>
        <authorList>
            <person name="Tuo L."/>
        </authorList>
    </citation>
    <scope>NUCLEOTIDE SEQUENCE [LARGE SCALE GENOMIC DNA]</scope>
    <source>
        <strain evidence="1 2">N5BH11</strain>
    </source>
</reference>
<name>A0A4U6QLC6_9ACTN</name>
<protein>
    <submittedName>
        <fullName evidence="1">Uncharacterized protein</fullName>
    </submittedName>
</protein>
<dbReference type="Proteomes" id="UP000306985">
    <property type="component" value="Unassembled WGS sequence"/>
</dbReference>
<keyword evidence="2" id="KW-1185">Reference proteome</keyword>
<gene>
    <name evidence="1" type="ORF">FDO65_06895</name>
</gene>
<dbReference type="EMBL" id="SZZH01000001">
    <property type="protein sequence ID" value="TKV61324.1"/>
    <property type="molecule type" value="Genomic_DNA"/>
</dbReference>